<dbReference type="InterPro" id="IPR000953">
    <property type="entry name" value="Chromo/chromo_shadow_dom"/>
</dbReference>
<protein>
    <recommendedName>
        <fullName evidence="12">Chromatin remodeling factor mit1</fullName>
    </recommendedName>
</protein>
<dbReference type="Proteomes" id="UP000054549">
    <property type="component" value="Unassembled WGS sequence"/>
</dbReference>
<dbReference type="InterPro" id="IPR000330">
    <property type="entry name" value="SNF2_N"/>
</dbReference>
<dbReference type="CDD" id="cd18793">
    <property type="entry name" value="SF2_C_SNF"/>
    <property type="match status" value="1"/>
</dbReference>
<dbReference type="Pfam" id="PF00271">
    <property type="entry name" value="Helicase_C"/>
    <property type="match status" value="1"/>
</dbReference>
<feature type="region of interest" description="Disordered" evidence="7">
    <location>
        <begin position="1420"/>
        <end position="1443"/>
    </location>
</feature>
<dbReference type="EMBL" id="KN818222">
    <property type="protein sequence ID" value="KIL71765.1"/>
    <property type="molecule type" value="Genomic_DNA"/>
</dbReference>
<dbReference type="InterPro" id="IPR056616">
    <property type="entry name" value="Chromo_MIT1"/>
</dbReference>
<feature type="compositionally biased region" description="Basic and acidic residues" evidence="7">
    <location>
        <begin position="1392"/>
        <end position="1402"/>
    </location>
</feature>
<feature type="region of interest" description="Disordered" evidence="7">
    <location>
        <begin position="1530"/>
        <end position="1562"/>
    </location>
</feature>
<dbReference type="GO" id="GO:0003677">
    <property type="term" value="F:DNA binding"/>
    <property type="evidence" value="ECO:0007669"/>
    <property type="project" value="TreeGrafter"/>
</dbReference>
<feature type="compositionally biased region" description="Basic residues" evidence="7">
    <location>
        <begin position="233"/>
        <end position="246"/>
    </location>
</feature>
<dbReference type="InterPro" id="IPR049730">
    <property type="entry name" value="SNF2/RAD54-like_C"/>
</dbReference>
<evidence type="ECO:0000256" key="2">
    <source>
        <dbReference type="ARBA" id="ARBA00022737"/>
    </source>
</evidence>
<dbReference type="SMART" id="SM00298">
    <property type="entry name" value="CHROMO"/>
    <property type="match status" value="2"/>
</dbReference>
<evidence type="ECO:0008006" key="12">
    <source>
        <dbReference type="Google" id="ProtNLM"/>
    </source>
</evidence>
<feature type="compositionally biased region" description="Polar residues" evidence="7">
    <location>
        <begin position="147"/>
        <end position="161"/>
    </location>
</feature>
<feature type="region of interest" description="Disordered" evidence="7">
    <location>
        <begin position="1360"/>
        <end position="1403"/>
    </location>
</feature>
<accession>A0A0C2T706</accession>
<evidence type="ECO:0000256" key="3">
    <source>
        <dbReference type="ARBA" id="ARBA00022741"/>
    </source>
</evidence>
<dbReference type="PANTHER" id="PTHR45623">
    <property type="entry name" value="CHROMODOMAIN-HELICASE-DNA-BINDING PROTEIN 3-RELATED-RELATED"/>
    <property type="match status" value="1"/>
</dbReference>
<dbReference type="SUPFAM" id="SSF54160">
    <property type="entry name" value="Chromo domain-like"/>
    <property type="match status" value="1"/>
</dbReference>
<keyword evidence="4" id="KW-0378">Hydrolase</keyword>
<keyword evidence="3" id="KW-0547">Nucleotide-binding</keyword>
<dbReference type="InterPro" id="IPR027417">
    <property type="entry name" value="P-loop_NTPase"/>
</dbReference>
<dbReference type="SMART" id="SM00490">
    <property type="entry name" value="HELICc"/>
    <property type="match status" value="1"/>
</dbReference>
<feature type="domain" description="Helicase C-terminal" evidence="9">
    <location>
        <begin position="1089"/>
        <end position="1240"/>
    </location>
</feature>
<name>A0A0C2T706_AMAMK</name>
<feature type="compositionally biased region" description="Basic residues" evidence="7">
    <location>
        <begin position="1371"/>
        <end position="1380"/>
    </location>
</feature>
<evidence type="ECO:0000256" key="6">
    <source>
        <dbReference type="ARBA" id="ARBA00023242"/>
    </source>
</evidence>
<evidence type="ECO:0000256" key="5">
    <source>
        <dbReference type="ARBA" id="ARBA00022840"/>
    </source>
</evidence>
<dbReference type="GO" id="GO:0042393">
    <property type="term" value="F:histone binding"/>
    <property type="evidence" value="ECO:0007669"/>
    <property type="project" value="TreeGrafter"/>
</dbReference>
<dbReference type="PANTHER" id="PTHR45623:SF17">
    <property type="entry name" value="CHROMODOMAIN-HELICASE-DNA-BINDING PROTEIN 3-RELATED"/>
    <property type="match status" value="1"/>
</dbReference>
<dbReference type="GO" id="GO:0140658">
    <property type="term" value="F:ATP-dependent chromatin remodeler activity"/>
    <property type="evidence" value="ECO:0007669"/>
    <property type="project" value="TreeGrafter"/>
</dbReference>
<keyword evidence="6" id="KW-0539">Nucleus</keyword>
<dbReference type="Pfam" id="PF00176">
    <property type="entry name" value="SNF2-rel_dom"/>
    <property type="match status" value="1"/>
</dbReference>
<dbReference type="GO" id="GO:0003682">
    <property type="term" value="F:chromatin binding"/>
    <property type="evidence" value="ECO:0007669"/>
    <property type="project" value="TreeGrafter"/>
</dbReference>
<dbReference type="InterPro" id="IPR001650">
    <property type="entry name" value="Helicase_C-like"/>
</dbReference>
<dbReference type="InParanoid" id="A0A0C2T706"/>
<dbReference type="Pfam" id="PF23615">
    <property type="entry name" value="Chromo_MIT1"/>
    <property type="match status" value="1"/>
</dbReference>
<dbReference type="InterPro" id="IPR016197">
    <property type="entry name" value="Chromo-like_dom_sf"/>
</dbReference>
<keyword evidence="2" id="KW-0677">Repeat</keyword>
<dbReference type="STRING" id="946122.A0A0C2T706"/>
<feature type="compositionally biased region" description="Acidic residues" evidence="7">
    <location>
        <begin position="129"/>
        <end position="138"/>
    </location>
</feature>
<dbReference type="InterPro" id="IPR014001">
    <property type="entry name" value="Helicase_ATP-bd"/>
</dbReference>
<sequence length="1562" mass="177969">MSQTVNDFYIVPPKLSANEKRLYKPVKETSVSLDLDSELTEVIGEDKIDGKLYYYARLGGDPAQKYPAQQFSRIYPNLIDKYRRKKTSGNLESYDPSSSYVHPTSRIKVGSAFASNSTRNRKKTISISGEDDYEDLSGESERESSDYDYQSDGQQRPTTRSSAKHARELPFSPRKSRRRKIYTVTDSDESGSEAQTTLRRSTRSKPAKLSIRLDDYSGASGDDDVQKSNTSRRGARPKVVRQRKPIKPAYGIVHDVSDAEQESDDDLNQLAVLRRHRHVCEKCHERAAHDLLREHERKPKKGRPSRKKDEFEESEDEDARLKSLGGWVRCLKCPVVAHWKCLAPLQRDDILRASREKSSLEQADLNQLPKKRTELEIHESTVFVCGACTKGGICMGCMEATTSNNTDDDADTTTKLDMELEKQPQLLFRCFTCRRPAHYEHLMRPQLLPEDSSVADIAEYYQKDKGWLCADCSSYIYSLDKILAWRPYPPDAVEPPYPPDELPNYKDPLPREYLVKWIGRSYRRIQWVPHMWLLSTNQAKLKNFVNNGSRVELKRGSKRSKPLETADILESLPDINDDAADGLPSLEAFPDADQHIPQAWKTVDRVLDVLFWRPKSNMVTKNNTRIDSDSETIETKVTAEYSAVFANGKEPSAKNTKTVTQWQAREKRQIAPEDIGDVVWVFIKWEDLNYDEATWDSPPQENEQGYDAFVKAFARFIESRQVKIPKYSQSDLKNFENRPKDNYRHHYMLRNPTDLQLGQSPELKLLPFQIDGFNWLCNNWYNRQPCILADEMGLGKTVQIAAFLGNIAAKFEAMPALVVVPNSTITNWVRELERWAPNLRVVPFHGEAKAREVIKKFELHHERPPKGSTQAKFHVLVATYEALLIKADFAPVFKAEPRWEVLVVDEGQRLKNDSSMLFKKLNELNSRHRILMTGTPLNNNIRELFNLMNFLDPGNWDDLDALEKEYEELTEDLVKELHDKLRPYFLRRIKSEVLELPPKNEVIVPVSMAPIQREVYRSILSHNVDILKGLAQTMNTRGTVMKKNVHNILMQLRKCLQHPYLYDENIEPRGLPQKETHEKLIDASAKLRLLKGLLPKLKARGHRVLLFSQFVIALNIVEDYLVGEGYKYLRLDGNIKSSERQKGMDEFNRPGSDVFLYLLTTRAGGVGINLYTADTVIIFDPDFNPHQDLQAISRAYRYGQKKTCLVFKLMVKDSAEERIVQIGKKKLVLDHLIVQKMDDGDSVGEDVQSILTFGAKALFEGDQESRDIIYTDQDIDKLIERTEQEGEEQKEVEESALSFSFAKVWAADKDTLEDVPDDNQGDSWAQTLQKINAERDKMRMQEVAASGRGVRRAAAHKANYYDDGVDGSPPKGKKKSKSKSKSVASDTSSYSESDHQSDEESVKSAAIDVDADFLMINGTAETQPHKSRSNLIQSEQGRGPADTTRLTECGLCGLVHGTGSGECFMTDKSEYLAEYREMLILHSTDEPWEVRSEAIRAIDETLHRRGHLSIIAGQPLHPLRVPTLPVVDTVRQSSSSLKRPAPPAGDSAQKKFKPSTLPYSEG</sequence>
<evidence type="ECO:0000256" key="4">
    <source>
        <dbReference type="ARBA" id="ARBA00022801"/>
    </source>
</evidence>
<dbReference type="PROSITE" id="PS51192">
    <property type="entry name" value="HELICASE_ATP_BIND_1"/>
    <property type="match status" value="1"/>
</dbReference>
<keyword evidence="11" id="KW-1185">Reference proteome</keyword>
<dbReference type="Gene3D" id="3.40.50.10810">
    <property type="entry name" value="Tandem AAA-ATPase domain"/>
    <property type="match status" value="1"/>
</dbReference>
<dbReference type="Gene3D" id="3.40.50.300">
    <property type="entry name" value="P-loop containing nucleotide triphosphate hydrolases"/>
    <property type="match status" value="1"/>
</dbReference>
<evidence type="ECO:0000313" key="11">
    <source>
        <dbReference type="Proteomes" id="UP000054549"/>
    </source>
</evidence>
<keyword evidence="5" id="KW-0067">ATP-binding</keyword>
<dbReference type="PROSITE" id="PS51194">
    <property type="entry name" value="HELICASE_CTER"/>
    <property type="match status" value="1"/>
</dbReference>
<evidence type="ECO:0000259" key="9">
    <source>
        <dbReference type="PROSITE" id="PS51194"/>
    </source>
</evidence>
<dbReference type="OrthoDB" id="5857104at2759"/>
<dbReference type="FunCoup" id="A0A0C2T706">
    <property type="interactions" value="17"/>
</dbReference>
<feature type="region of interest" description="Disordered" evidence="7">
    <location>
        <begin position="118"/>
        <end position="264"/>
    </location>
</feature>
<feature type="region of interest" description="Disordered" evidence="7">
    <location>
        <begin position="291"/>
        <end position="316"/>
    </location>
</feature>
<dbReference type="HOGENOM" id="CLU_001508_2_0_1"/>
<comment type="subcellular location">
    <subcellularLocation>
        <location evidence="1">Nucleus</location>
    </subcellularLocation>
</comment>
<evidence type="ECO:0000313" key="10">
    <source>
        <dbReference type="EMBL" id="KIL71765.1"/>
    </source>
</evidence>
<evidence type="ECO:0000259" key="8">
    <source>
        <dbReference type="PROSITE" id="PS51192"/>
    </source>
</evidence>
<proteinExistence type="predicted"/>
<dbReference type="SUPFAM" id="SSF52540">
    <property type="entry name" value="P-loop containing nucleoside triphosphate hydrolases"/>
    <property type="match status" value="2"/>
</dbReference>
<evidence type="ECO:0000256" key="7">
    <source>
        <dbReference type="SAM" id="MobiDB-lite"/>
    </source>
</evidence>
<evidence type="ECO:0000256" key="1">
    <source>
        <dbReference type="ARBA" id="ARBA00004123"/>
    </source>
</evidence>
<reference evidence="10 11" key="1">
    <citation type="submission" date="2014-04" db="EMBL/GenBank/DDBJ databases">
        <title>Evolutionary Origins and Diversification of the Mycorrhizal Mutualists.</title>
        <authorList>
            <consortium name="DOE Joint Genome Institute"/>
            <consortium name="Mycorrhizal Genomics Consortium"/>
            <person name="Kohler A."/>
            <person name="Kuo A."/>
            <person name="Nagy L.G."/>
            <person name="Floudas D."/>
            <person name="Copeland A."/>
            <person name="Barry K.W."/>
            <person name="Cichocki N."/>
            <person name="Veneault-Fourrey C."/>
            <person name="LaButti K."/>
            <person name="Lindquist E.A."/>
            <person name="Lipzen A."/>
            <person name="Lundell T."/>
            <person name="Morin E."/>
            <person name="Murat C."/>
            <person name="Riley R."/>
            <person name="Ohm R."/>
            <person name="Sun H."/>
            <person name="Tunlid A."/>
            <person name="Henrissat B."/>
            <person name="Grigoriev I.V."/>
            <person name="Hibbett D.S."/>
            <person name="Martin F."/>
        </authorList>
    </citation>
    <scope>NUCLEOTIDE SEQUENCE [LARGE SCALE GENOMIC DNA]</scope>
    <source>
        <strain evidence="10 11">Koide BX008</strain>
    </source>
</reference>
<dbReference type="GO" id="GO:0005634">
    <property type="term" value="C:nucleus"/>
    <property type="evidence" value="ECO:0007669"/>
    <property type="project" value="UniProtKB-SubCell"/>
</dbReference>
<feature type="domain" description="Helicase ATP-binding" evidence="8">
    <location>
        <begin position="777"/>
        <end position="954"/>
    </location>
</feature>
<dbReference type="GO" id="GO:0005524">
    <property type="term" value="F:ATP binding"/>
    <property type="evidence" value="ECO:0007669"/>
    <property type="project" value="UniProtKB-KW"/>
</dbReference>
<dbReference type="GO" id="GO:0000785">
    <property type="term" value="C:chromatin"/>
    <property type="evidence" value="ECO:0007669"/>
    <property type="project" value="TreeGrafter"/>
</dbReference>
<organism evidence="10 11">
    <name type="scientific">Amanita muscaria (strain Koide BX008)</name>
    <dbReference type="NCBI Taxonomy" id="946122"/>
    <lineage>
        <taxon>Eukaryota</taxon>
        <taxon>Fungi</taxon>
        <taxon>Dikarya</taxon>
        <taxon>Basidiomycota</taxon>
        <taxon>Agaricomycotina</taxon>
        <taxon>Agaricomycetes</taxon>
        <taxon>Agaricomycetidae</taxon>
        <taxon>Agaricales</taxon>
        <taxon>Pluteineae</taxon>
        <taxon>Amanitaceae</taxon>
        <taxon>Amanita</taxon>
    </lineage>
</organism>
<dbReference type="GO" id="GO:0016887">
    <property type="term" value="F:ATP hydrolysis activity"/>
    <property type="evidence" value="ECO:0007669"/>
    <property type="project" value="TreeGrafter"/>
</dbReference>
<dbReference type="SMART" id="SM00487">
    <property type="entry name" value="DEXDc"/>
    <property type="match status" value="1"/>
</dbReference>
<dbReference type="InterPro" id="IPR038718">
    <property type="entry name" value="SNF2-like_sf"/>
</dbReference>
<gene>
    <name evidence="10" type="ORF">M378DRAFT_155365</name>
</gene>